<protein>
    <submittedName>
        <fullName evidence="1">Uncharacterized protein</fullName>
    </submittedName>
</protein>
<dbReference type="EMBL" id="UINC01064677">
    <property type="protein sequence ID" value="SVB93565.1"/>
    <property type="molecule type" value="Genomic_DNA"/>
</dbReference>
<reference evidence="1" key="1">
    <citation type="submission" date="2018-05" db="EMBL/GenBank/DDBJ databases">
        <authorList>
            <person name="Lanie J.A."/>
            <person name="Ng W.-L."/>
            <person name="Kazmierczak K.M."/>
            <person name="Andrzejewski T.M."/>
            <person name="Davidsen T.M."/>
            <person name="Wayne K.J."/>
            <person name="Tettelin H."/>
            <person name="Glass J.I."/>
            <person name="Rusch D."/>
            <person name="Podicherti R."/>
            <person name="Tsui H.-C.T."/>
            <person name="Winkler M.E."/>
        </authorList>
    </citation>
    <scope>NUCLEOTIDE SEQUENCE</scope>
</reference>
<proteinExistence type="predicted"/>
<name>A0A382I2F1_9ZZZZ</name>
<accession>A0A382I2F1</accession>
<feature type="non-terminal residue" evidence="1">
    <location>
        <position position="89"/>
    </location>
</feature>
<evidence type="ECO:0000313" key="1">
    <source>
        <dbReference type="EMBL" id="SVB93565.1"/>
    </source>
</evidence>
<sequence>MEYKIQLIGLDGGASKIRAWIVEPGSDGFKLQGQAIEKQYASHPDFDREFAPIPIPQQLAEMKGDPIPVSSQEKQQGQAILETILEAVL</sequence>
<dbReference type="AlphaFoldDB" id="A0A382I2F1"/>
<organism evidence="1">
    <name type="scientific">marine metagenome</name>
    <dbReference type="NCBI Taxonomy" id="408172"/>
    <lineage>
        <taxon>unclassified sequences</taxon>
        <taxon>metagenomes</taxon>
        <taxon>ecological metagenomes</taxon>
    </lineage>
</organism>
<gene>
    <name evidence="1" type="ORF">METZ01_LOCUS246419</name>
</gene>